<dbReference type="EMBL" id="GGFL01007357">
    <property type="protein sequence ID" value="MBW71535.1"/>
    <property type="molecule type" value="Transcribed_RNA"/>
</dbReference>
<name>A0A2M4D1V9_ANODA</name>
<evidence type="ECO:0000256" key="1">
    <source>
        <dbReference type="SAM" id="SignalP"/>
    </source>
</evidence>
<keyword evidence="1" id="KW-0732">Signal</keyword>
<protein>
    <submittedName>
        <fullName evidence="2">Putative secreted protein</fullName>
    </submittedName>
</protein>
<organism evidence="2">
    <name type="scientific">Anopheles darlingi</name>
    <name type="common">Mosquito</name>
    <dbReference type="NCBI Taxonomy" id="43151"/>
    <lineage>
        <taxon>Eukaryota</taxon>
        <taxon>Metazoa</taxon>
        <taxon>Ecdysozoa</taxon>
        <taxon>Arthropoda</taxon>
        <taxon>Hexapoda</taxon>
        <taxon>Insecta</taxon>
        <taxon>Pterygota</taxon>
        <taxon>Neoptera</taxon>
        <taxon>Endopterygota</taxon>
        <taxon>Diptera</taxon>
        <taxon>Nematocera</taxon>
        <taxon>Culicoidea</taxon>
        <taxon>Culicidae</taxon>
        <taxon>Anophelinae</taxon>
        <taxon>Anopheles</taxon>
    </lineage>
</organism>
<evidence type="ECO:0000313" key="2">
    <source>
        <dbReference type="EMBL" id="MBW71535.1"/>
    </source>
</evidence>
<accession>A0A2M4D1V9</accession>
<reference evidence="2" key="1">
    <citation type="submission" date="2018-01" db="EMBL/GenBank/DDBJ databases">
        <title>An insight into the sialome of Amazonian anophelines.</title>
        <authorList>
            <person name="Ribeiro J.M."/>
            <person name="Scarpassa V."/>
            <person name="Calvo E."/>
        </authorList>
    </citation>
    <scope>NUCLEOTIDE SEQUENCE</scope>
</reference>
<dbReference type="AlphaFoldDB" id="A0A2M4D1V9"/>
<dbReference type="PROSITE" id="PS51257">
    <property type="entry name" value="PROKAR_LIPOPROTEIN"/>
    <property type="match status" value="1"/>
</dbReference>
<sequence length="67" mass="7522">MLGQHTRLVGWLVGCLVGGSGCNAKSVEKKSKKEEKKRKIQRKKYWTTHMFRALSKASSATSTPDQQ</sequence>
<proteinExistence type="predicted"/>
<feature type="signal peptide" evidence="1">
    <location>
        <begin position="1"/>
        <end position="24"/>
    </location>
</feature>
<feature type="chain" id="PRO_5014895498" evidence="1">
    <location>
        <begin position="25"/>
        <end position="67"/>
    </location>
</feature>